<dbReference type="InterPro" id="IPR025489">
    <property type="entry name" value="DUF4381"/>
</dbReference>
<sequence length="178" mass="20241">MDHQVPGTYILRHLSDVAIPEPVSWWPQTVGWKVLLAVAVLFALYLLYRQCRQWWLNRYRREALDSLRLVAMSSSQAGQDILAIIKIVLVYLDPRCANQFGQSLLAALDAALPGSDAIWLMPLGERWLESVISQKTSLTADQVKQLELHCRDWLAEHDARYLKAHMAAEIAKGEGDYV</sequence>
<protein>
    <submittedName>
        <fullName evidence="2">DUF4381 domain-containing protein</fullName>
    </submittedName>
</protein>
<dbReference type="RefSeq" id="WP_160654808.1">
    <property type="nucleotide sequence ID" value="NZ_RSEJ01000022.1"/>
</dbReference>
<reference evidence="2 3" key="1">
    <citation type="journal article" date="2017" name="Int. J. Syst. Evol. Microbiol.">
        <title>Photobacterium alginatilyticum sp. nov., a marine bacterium isolated from bottom seawater.</title>
        <authorList>
            <person name="Wang X."/>
            <person name="Wang Y."/>
            <person name="Yang X."/>
            <person name="Sun H."/>
            <person name="Li B."/>
            <person name="Zhang X.H."/>
        </authorList>
    </citation>
    <scope>NUCLEOTIDE SEQUENCE [LARGE SCALE GENOMIC DNA]</scope>
    <source>
        <strain evidence="2 3">P03D4</strain>
    </source>
</reference>
<dbReference type="Pfam" id="PF14316">
    <property type="entry name" value="DUF4381"/>
    <property type="match status" value="1"/>
</dbReference>
<dbReference type="EMBL" id="RSEJ01000022">
    <property type="protein sequence ID" value="NBI54622.1"/>
    <property type="molecule type" value="Genomic_DNA"/>
</dbReference>
<proteinExistence type="predicted"/>
<evidence type="ECO:0000313" key="3">
    <source>
        <dbReference type="Proteomes" id="UP000738517"/>
    </source>
</evidence>
<keyword evidence="3" id="KW-1185">Reference proteome</keyword>
<keyword evidence="1" id="KW-1133">Transmembrane helix</keyword>
<organism evidence="2 3">
    <name type="scientific">Photobacterium alginatilyticum</name>
    <dbReference type="NCBI Taxonomy" id="1775171"/>
    <lineage>
        <taxon>Bacteria</taxon>
        <taxon>Pseudomonadati</taxon>
        <taxon>Pseudomonadota</taxon>
        <taxon>Gammaproteobacteria</taxon>
        <taxon>Vibrionales</taxon>
        <taxon>Vibrionaceae</taxon>
        <taxon>Photobacterium</taxon>
    </lineage>
</organism>
<keyword evidence="1" id="KW-0472">Membrane</keyword>
<gene>
    <name evidence="2" type="ORF">EIZ48_19065</name>
</gene>
<keyword evidence="1" id="KW-0812">Transmembrane</keyword>
<evidence type="ECO:0000256" key="1">
    <source>
        <dbReference type="SAM" id="Phobius"/>
    </source>
</evidence>
<evidence type="ECO:0000313" key="2">
    <source>
        <dbReference type="EMBL" id="NBI54622.1"/>
    </source>
</evidence>
<name>A0ABW9YL85_9GAMM</name>
<comment type="caution">
    <text evidence="2">The sequence shown here is derived from an EMBL/GenBank/DDBJ whole genome shotgun (WGS) entry which is preliminary data.</text>
</comment>
<dbReference type="Proteomes" id="UP000738517">
    <property type="component" value="Unassembled WGS sequence"/>
</dbReference>
<accession>A0ABW9YL85</accession>
<feature type="transmembrane region" description="Helical" evidence="1">
    <location>
        <begin position="30"/>
        <end position="48"/>
    </location>
</feature>